<name>A0AAU9NSX8_9ASTR</name>
<keyword evidence="3" id="KW-1185">Reference proteome</keyword>
<protein>
    <submittedName>
        <fullName evidence="2">Uncharacterized protein</fullName>
    </submittedName>
</protein>
<dbReference type="PANTHER" id="PTHR47186">
    <property type="entry name" value="LEUCINE-RICH REPEAT-CONTAINING PROTEIN 57"/>
    <property type="match status" value="1"/>
</dbReference>
<dbReference type="AlphaFoldDB" id="A0AAU9NSX8"/>
<feature type="coiled-coil region" evidence="1">
    <location>
        <begin position="288"/>
        <end position="322"/>
    </location>
</feature>
<organism evidence="2 3">
    <name type="scientific">Lactuca virosa</name>
    <dbReference type="NCBI Taxonomy" id="75947"/>
    <lineage>
        <taxon>Eukaryota</taxon>
        <taxon>Viridiplantae</taxon>
        <taxon>Streptophyta</taxon>
        <taxon>Embryophyta</taxon>
        <taxon>Tracheophyta</taxon>
        <taxon>Spermatophyta</taxon>
        <taxon>Magnoliopsida</taxon>
        <taxon>eudicotyledons</taxon>
        <taxon>Gunneridae</taxon>
        <taxon>Pentapetalae</taxon>
        <taxon>asterids</taxon>
        <taxon>campanulids</taxon>
        <taxon>Asterales</taxon>
        <taxon>Asteraceae</taxon>
        <taxon>Cichorioideae</taxon>
        <taxon>Cichorieae</taxon>
        <taxon>Lactucinae</taxon>
        <taxon>Lactuca</taxon>
    </lineage>
</organism>
<evidence type="ECO:0000256" key="1">
    <source>
        <dbReference type="SAM" id="Coils"/>
    </source>
</evidence>
<dbReference type="SUPFAM" id="SSF52047">
    <property type="entry name" value="RNI-like"/>
    <property type="match status" value="1"/>
</dbReference>
<dbReference type="Proteomes" id="UP001157418">
    <property type="component" value="Unassembled WGS sequence"/>
</dbReference>
<accession>A0AAU9NSX8</accession>
<dbReference type="EMBL" id="CAKMRJ010005412">
    <property type="protein sequence ID" value="CAH1440896.1"/>
    <property type="molecule type" value="Genomic_DNA"/>
</dbReference>
<proteinExistence type="predicted"/>
<dbReference type="Gene3D" id="3.80.10.10">
    <property type="entry name" value="Ribonuclease Inhibitor"/>
    <property type="match status" value="2"/>
</dbReference>
<evidence type="ECO:0000313" key="3">
    <source>
        <dbReference type="Proteomes" id="UP001157418"/>
    </source>
</evidence>
<reference evidence="2 3" key="1">
    <citation type="submission" date="2022-01" db="EMBL/GenBank/DDBJ databases">
        <authorList>
            <person name="Xiong W."/>
            <person name="Schranz E."/>
        </authorList>
    </citation>
    <scope>NUCLEOTIDE SEQUENCE [LARGE SCALE GENOMIC DNA]</scope>
</reference>
<comment type="caution">
    <text evidence="2">The sequence shown here is derived from an EMBL/GenBank/DDBJ whole genome shotgun (WGS) entry which is preliminary data.</text>
</comment>
<keyword evidence="1" id="KW-0175">Coiled coil</keyword>
<evidence type="ECO:0000313" key="2">
    <source>
        <dbReference type="EMBL" id="CAH1440896.1"/>
    </source>
</evidence>
<dbReference type="PANTHER" id="PTHR47186:SF33">
    <property type="entry name" value="NB-ARC DOMAIN-CONTAINING PROTEIN"/>
    <property type="match status" value="1"/>
</dbReference>
<dbReference type="InterPro" id="IPR032675">
    <property type="entry name" value="LRR_dom_sf"/>
</dbReference>
<sequence>MDEMKTLDFEFLAPDDSFLGIAFPSLEVLEFEDMPVWERLSTDGGQDNGNGRWFPRLREISITNCGRLEEVSIRLIPSLRVLKIEECSEEVLRRMVSVSSSLVAFVALSLSNVEGLTQLHREILMQLRSDKFPTKSKPLLSVNLAALYIWMKKKSTALPKPWPTNPQTISSHRRFVPPHYRCCDKPPSQPLHAGVSPHCCCDTPPAHLLHADAEAYSRALLEKYGDDLVDHPIDDAELWAKTQREISGASRSSYIYGVGSSDINSLFNGKSSVGAGCSSSSCGSQQEVKELRTQLENVERERVLMQQKQEIMEQQLAQLMRRFGNPPEDRLANYMRNTTDSSSFLLPPSLVSLELEGFMDVESLSEVLQQLPCLKHLDTSSCSKLKDLPETTSTL</sequence>
<gene>
    <name evidence="2" type="ORF">LVIROSA_LOCUS27001</name>
</gene>